<dbReference type="Gene3D" id="3.40.140.10">
    <property type="entry name" value="Cytidine Deaminase, domain 2"/>
    <property type="match status" value="1"/>
</dbReference>
<accession>A0A3B0TX63</accession>
<evidence type="ECO:0000256" key="9">
    <source>
        <dbReference type="ARBA" id="ARBA00022833"/>
    </source>
</evidence>
<gene>
    <name evidence="12" type="ORF">MNBD_ALPHA11-1816</name>
</gene>
<comment type="subunit">
    <text evidence="3">Homodimer.</text>
</comment>
<sequence length="142" mass="15167">MDMAINAAESASEAGEVPVGAVITLSGEIIAVAANAMRKNSDATAHAEMAVIGMAMKKLGSERLENCDLYVTLEPCTMCAGAISHARIRRLYFAAPDIKAGAVENGVRFFEQASCHHRPEVIAGIGEEKSRALLNEFFASRR</sequence>
<evidence type="ECO:0000256" key="8">
    <source>
        <dbReference type="ARBA" id="ARBA00022801"/>
    </source>
</evidence>
<dbReference type="AlphaFoldDB" id="A0A3B0TX63"/>
<comment type="catalytic activity">
    <reaction evidence="10">
        <text>adenosine(34) in tRNA + H2O + H(+) = inosine(34) in tRNA + NH4(+)</text>
        <dbReference type="Rhea" id="RHEA:43168"/>
        <dbReference type="Rhea" id="RHEA-COMP:10373"/>
        <dbReference type="Rhea" id="RHEA-COMP:10374"/>
        <dbReference type="ChEBI" id="CHEBI:15377"/>
        <dbReference type="ChEBI" id="CHEBI:15378"/>
        <dbReference type="ChEBI" id="CHEBI:28938"/>
        <dbReference type="ChEBI" id="CHEBI:74411"/>
        <dbReference type="ChEBI" id="CHEBI:82852"/>
        <dbReference type="EC" id="3.5.4.33"/>
    </reaction>
</comment>
<dbReference type="GO" id="GO:0008270">
    <property type="term" value="F:zinc ion binding"/>
    <property type="evidence" value="ECO:0007669"/>
    <property type="project" value="InterPro"/>
</dbReference>
<dbReference type="GO" id="GO:0002100">
    <property type="term" value="P:tRNA wobble adenosine to inosine editing"/>
    <property type="evidence" value="ECO:0007669"/>
    <property type="project" value="InterPro"/>
</dbReference>
<proteinExistence type="inferred from homology"/>
<dbReference type="InterPro" id="IPR016192">
    <property type="entry name" value="APOBEC/CMP_deaminase_Zn-bd"/>
</dbReference>
<dbReference type="EC" id="3.5.4.33" evidence="4"/>
<evidence type="ECO:0000256" key="2">
    <source>
        <dbReference type="ARBA" id="ARBA00010669"/>
    </source>
</evidence>
<dbReference type="GO" id="GO:0052717">
    <property type="term" value="F:tRNA-specific adenosine-34 deaminase activity"/>
    <property type="evidence" value="ECO:0007669"/>
    <property type="project" value="UniProtKB-EC"/>
</dbReference>
<evidence type="ECO:0000256" key="3">
    <source>
        <dbReference type="ARBA" id="ARBA00011738"/>
    </source>
</evidence>
<reference evidence="12" key="1">
    <citation type="submission" date="2018-06" db="EMBL/GenBank/DDBJ databases">
        <authorList>
            <person name="Zhirakovskaya E."/>
        </authorList>
    </citation>
    <scope>NUCLEOTIDE SEQUENCE</scope>
</reference>
<evidence type="ECO:0000256" key="7">
    <source>
        <dbReference type="ARBA" id="ARBA00022723"/>
    </source>
</evidence>
<evidence type="ECO:0000313" key="12">
    <source>
        <dbReference type="EMBL" id="VAW21390.1"/>
    </source>
</evidence>
<dbReference type="InterPro" id="IPR002125">
    <property type="entry name" value="CMP_dCMP_dom"/>
</dbReference>
<dbReference type="PANTHER" id="PTHR11079:SF202">
    <property type="entry name" value="TRNA-SPECIFIC ADENOSINE DEAMINASE"/>
    <property type="match status" value="1"/>
</dbReference>
<name>A0A3B0TX63_9ZZZZ</name>
<dbReference type="CDD" id="cd01285">
    <property type="entry name" value="nucleoside_deaminase"/>
    <property type="match status" value="1"/>
</dbReference>
<dbReference type="InterPro" id="IPR028883">
    <property type="entry name" value="tRNA_aden_deaminase"/>
</dbReference>
<evidence type="ECO:0000259" key="11">
    <source>
        <dbReference type="PROSITE" id="PS51747"/>
    </source>
</evidence>
<comment type="similarity">
    <text evidence="2">Belongs to the cytidine and deoxycytidylate deaminase family. ADAT2 subfamily.</text>
</comment>
<keyword evidence="8 12" id="KW-0378">Hydrolase</keyword>
<organism evidence="12">
    <name type="scientific">hydrothermal vent metagenome</name>
    <dbReference type="NCBI Taxonomy" id="652676"/>
    <lineage>
        <taxon>unclassified sequences</taxon>
        <taxon>metagenomes</taxon>
        <taxon>ecological metagenomes</taxon>
    </lineage>
</organism>
<dbReference type="PROSITE" id="PS00903">
    <property type="entry name" value="CYT_DCMP_DEAMINASES_1"/>
    <property type="match status" value="1"/>
</dbReference>
<keyword evidence="7" id="KW-0479">Metal-binding</keyword>
<feature type="domain" description="CMP/dCMP-type deaminase" evidence="11">
    <location>
        <begin position="1"/>
        <end position="104"/>
    </location>
</feature>
<evidence type="ECO:0000256" key="4">
    <source>
        <dbReference type="ARBA" id="ARBA00012740"/>
    </source>
</evidence>
<comment type="cofactor">
    <cofactor evidence="1">
        <name>Zn(2+)</name>
        <dbReference type="ChEBI" id="CHEBI:29105"/>
    </cofactor>
</comment>
<protein>
    <recommendedName>
        <fullName evidence="5">tRNA-specific adenosine deaminase 2</fullName>
        <ecNumber evidence="4">3.5.4.33</ecNumber>
    </recommendedName>
</protein>
<dbReference type="PANTHER" id="PTHR11079">
    <property type="entry name" value="CYTOSINE DEAMINASE FAMILY MEMBER"/>
    <property type="match status" value="1"/>
</dbReference>
<dbReference type="SUPFAM" id="SSF53927">
    <property type="entry name" value="Cytidine deaminase-like"/>
    <property type="match status" value="1"/>
</dbReference>
<dbReference type="HAMAP" id="MF_00972">
    <property type="entry name" value="tRNA_aden_deaminase"/>
    <property type="match status" value="1"/>
</dbReference>
<evidence type="ECO:0000256" key="10">
    <source>
        <dbReference type="ARBA" id="ARBA00048045"/>
    </source>
</evidence>
<evidence type="ECO:0000256" key="6">
    <source>
        <dbReference type="ARBA" id="ARBA00022694"/>
    </source>
</evidence>
<dbReference type="PROSITE" id="PS51747">
    <property type="entry name" value="CYT_DCMP_DEAMINASES_2"/>
    <property type="match status" value="1"/>
</dbReference>
<evidence type="ECO:0000256" key="5">
    <source>
        <dbReference type="ARBA" id="ARBA00019216"/>
    </source>
</evidence>
<dbReference type="Pfam" id="PF00383">
    <property type="entry name" value="dCMP_cyt_deam_1"/>
    <property type="match status" value="1"/>
</dbReference>
<keyword evidence="6" id="KW-0819">tRNA processing</keyword>
<dbReference type="InterPro" id="IPR016193">
    <property type="entry name" value="Cytidine_deaminase-like"/>
</dbReference>
<keyword evidence="9" id="KW-0862">Zinc</keyword>
<evidence type="ECO:0000256" key="1">
    <source>
        <dbReference type="ARBA" id="ARBA00001947"/>
    </source>
</evidence>
<dbReference type="EMBL" id="UOEQ01000346">
    <property type="protein sequence ID" value="VAW21390.1"/>
    <property type="molecule type" value="Genomic_DNA"/>
</dbReference>